<gene>
    <name evidence="1" type="primary">bamB</name>
    <name evidence="3" type="ORF">BA171_00295</name>
</gene>
<dbReference type="RefSeq" id="WP_016857715.1">
    <property type="nucleotide sequence ID" value="NZ_CP016303.1"/>
</dbReference>
<dbReference type="PANTHER" id="PTHR34512:SF30">
    <property type="entry name" value="OUTER MEMBRANE PROTEIN ASSEMBLY FACTOR BAMB"/>
    <property type="match status" value="1"/>
</dbReference>
<reference evidence="3 4" key="2">
    <citation type="submission" date="2017-09" db="EMBL/GenBank/DDBJ databases">
        <title>The genome of whitefly Bemisia tabaci, a global crop pest, provides novel insights into virus transmission, host adaptation and insecticide resistance.</title>
        <authorList>
            <person name="Kaur N."/>
            <person name="Kliot A."/>
            <person name="Pinheiro P.V."/>
            <person name="Luan J."/>
            <person name="Zheng Y."/>
            <person name="Liu W."/>
            <person name="Sun H."/>
            <person name="Yang X."/>
            <person name="Xu Y."/>
            <person name="Luo Y."/>
            <person name="Kruse A."/>
            <person name="Fisher T.W."/>
            <person name="Nelson D.R."/>
            <person name="Elimelech M."/>
            <person name="MacCoss M."/>
            <person name="Johnson R."/>
            <person name="Cohen E."/>
            <person name="Hunter W.B."/>
            <person name="Brown J.K."/>
            <person name="Jander G."/>
            <person name="Cilia M."/>
            <person name="Douglas A.E."/>
            <person name="Ghanim M."/>
            <person name="Simmons A.M."/>
            <person name="Wintermantel W.M."/>
            <person name="Ling K.-S."/>
            <person name="Fei Z."/>
        </authorList>
    </citation>
    <scope>NUCLEOTIDE SEQUENCE [LARGE SCALE GENOMIC DNA]</scope>
    <source>
        <strain evidence="3 4">MEAM1</strain>
    </source>
</reference>
<evidence type="ECO:0000256" key="1">
    <source>
        <dbReference type="HAMAP-Rule" id="MF_00923"/>
    </source>
</evidence>
<dbReference type="Proteomes" id="UP000216438">
    <property type="component" value="Chromosome"/>
</dbReference>
<dbReference type="GO" id="GO:0051205">
    <property type="term" value="P:protein insertion into membrane"/>
    <property type="evidence" value="ECO:0007669"/>
    <property type="project" value="UniProtKB-UniRule"/>
</dbReference>
<sequence length="395" mass="43179">MQFYKIFWLGMICLFLLNGCTFFNSEKDVVTLSPLPKVKNQFTLNPLWSTSVGRGIGKYYSHLRPVGNDTSLFVADRNGWVKSLKLDTGKVIWQTNLSQKTGLISTKNDSAMLSGGLTVDGDLVYVGSEHAILFALNASDGSVVWKTQVAGEVLSRPIISSDLILIHTGNGIIQAINKTNGSIHWTLNLDIPTLSLRGESAPAISSGTAVFGGDNGRVSAVTIDQGQLIWQQVISEVKGSTEIERLNDVDMRPLIVNGVVYAAAYNGNFVALQLNSGEILWKRNLGSVNDFAIHAGYIYLVDQNDRLLALKSDTGIPVWKQSDLLHRGLTAPLIYNGYLVAGDSAGYLHWLNTEDGRFVTQQKVNRSGFLSAPIEISGRLIIQARDGTVYSFVQK</sequence>
<dbReference type="SUPFAM" id="SSF50998">
    <property type="entry name" value="Quinoprotein alcohol dehydrogenase-like"/>
    <property type="match status" value="1"/>
</dbReference>
<dbReference type="InterPro" id="IPR011047">
    <property type="entry name" value="Quinoprotein_ADH-like_sf"/>
</dbReference>
<comment type="subunit">
    <text evidence="1">Part of the Bam complex, which is composed of the outer membrane protein BamA, and four lipoproteins BamB, BamC, BamD and BamE.</text>
</comment>
<comment type="subcellular location">
    <subcellularLocation>
        <location evidence="1">Cell outer membrane</location>
    </subcellularLocation>
</comment>
<comment type="similarity">
    <text evidence="1">Belongs to the BamB family.</text>
</comment>
<dbReference type="InterPro" id="IPR002372">
    <property type="entry name" value="PQQ_rpt_dom"/>
</dbReference>
<keyword evidence="1" id="KW-0998">Cell outer membrane</keyword>
<dbReference type="NCBIfam" id="TIGR03300">
    <property type="entry name" value="assembly_YfgL"/>
    <property type="match status" value="1"/>
</dbReference>
<proteinExistence type="inferred from homology"/>
<dbReference type="GO" id="GO:0043165">
    <property type="term" value="P:Gram-negative-bacterium-type cell outer membrane assembly"/>
    <property type="evidence" value="ECO:0007669"/>
    <property type="project" value="UniProtKB-UniRule"/>
</dbReference>
<evidence type="ECO:0000313" key="4">
    <source>
        <dbReference type="Proteomes" id="UP000216438"/>
    </source>
</evidence>
<dbReference type="EMBL" id="CP016303">
    <property type="protein sequence ID" value="ASX25663.1"/>
    <property type="molecule type" value="Genomic_DNA"/>
</dbReference>
<feature type="domain" description="Pyrrolo-quinoline quinone repeat" evidence="2">
    <location>
        <begin position="77"/>
        <end position="321"/>
    </location>
</feature>
<dbReference type="Pfam" id="PF13360">
    <property type="entry name" value="PQQ_2"/>
    <property type="match status" value="1"/>
</dbReference>
<organism evidence="3 4">
    <name type="scientific">Candidatus Hamiltonella defensa</name>
    <name type="common">Bemisia tabaci</name>
    <dbReference type="NCBI Taxonomy" id="672795"/>
    <lineage>
        <taxon>Bacteria</taxon>
        <taxon>Pseudomonadati</taxon>
        <taxon>Pseudomonadota</taxon>
        <taxon>Gammaproteobacteria</taxon>
        <taxon>Enterobacterales</taxon>
        <taxon>Enterobacteriaceae</taxon>
        <taxon>aphid secondary symbionts</taxon>
        <taxon>Candidatus Williamhamiltonella</taxon>
    </lineage>
</organism>
<dbReference type="OrthoDB" id="5173551at2"/>
<dbReference type="InterPro" id="IPR017687">
    <property type="entry name" value="BamB"/>
</dbReference>
<name>A0A249DVS8_9ENTR</name>
<dbReference type="HAMAP" id="MF_00923">
    <property type="entry name" value="OM_assembly_BamB"/>
    <property type="match status" value="1"/>
</dbReference>
<dbReference type="NCBIfam" id="NF008351">
    <property type="entry name" value="PRK11138.1"/>
    <property type="match status" value="1"/>
</dbReference>
<reference evidence="4" key="1">
    <citation type="submission" date="2016-06" db="EMBL/GenBank/DDBJ databases">
        <authorList>
            <person name="Chen W."/>
            <person name="Hasegawa D.K."/>
        </authorList>
    </citation>
    <scope>NUCLEOTIDE SEQUENCE [LARGE SCALE GENOMIC DNA]</scope>
    <source>
        <strain evidence="4">MEAM1</strain>
    </source>
</reference>
<keyword evidence="1" id="KW-0732">Signal</keyword>
<protein>
    <recommendedName>
        <fullName evidence="1">Outer membrane protein assembly factor BamB</fullName>
    </recommendedName>
</protein>
<dbReference type="Gene3D" id="2.130.10.10">
    <property type="entry name" value="YVTN repeat-like/Quinoprotein amine dehydrogenase"/>
    <property type="match status" value="1"/>
</dbReference>
<dbReference type="InterPro" id="IPR015943">
    <property type="entry name" value="WD40/YVTN_repeat-like_dom_sf"/>
</dbReference>
<dbReference type="SMART" id="SM00564">
    <property type="entry name" value="PQQ"/>
    <property type="match status" value="7"/>
</dbReference>
<comment type="function">
    <text evidence="1">Part of the outer membrane protein assembly complex, which is involved in assembly and insertion of beta-barrel proteins into the outer membrane.</text>
</comment>
<keyword evidence="1" id="KW-0472">Membrane</keyword>
<evidence type="ECO:0000313" key="3">
    <source>
        <dbReference type="EMBL" id="ASX25663.1"/>
    </source>
</evidence>
<dbReference type="GO" id="GO:0009279">
    <property type="term" value="C:cell outer membrane"/>
    <property type="evidence" value="ECO:0007669"/>
    <property type="project" value="UniProtKB-SubCell"/>
</dbReference>
<dbReference type="InterPro" id="IPR018391">
    <property type="entry name" value="PQQ_b-propeller_rpt"/>
</dbReference>
<dbReference type="AlphaFoldDB" id="A0A249DVS8"/>
<evidence type="ECO:0000259" key="2">
    <source>
        <dbReference type="Pfam" id="PF13360"/>
    </source>
</evidence>
<dbReference type="PANTHER" id="PTHR34512">
    <property type="entry name" value="CELL SURFACE PROTEIN"/>
    <property type="match status" value="1"/>
</dbReference>
<accession>A0A249DVS8</accession>